<keyword evidence="1" id="KW-0732">Signal</keyword>
<name>A0A6A7N614_9BURK</name>
<accession>A0A6A7N614</accession>
<protein>
    <submittedName>
        <fullName evidence="2">Uncharacterized protein</fullName>
    </submittedName>
</protein>
<dbReference type="EMBL" id="WHUG01000008">
    <property type="protein sequence ID" value="MQA40361.1"/>
    <property type="molecule type" value="Genomic_DNA"/>
</dbReference>
<gene>
    <name evidence="2" type="ORF">GEV02_19600</name>
</gene>
<evidence type="ECO:0000256" key="1">
    <source>
        <dbReference type="SAM" id="SignalP"/>
    </source>
</evidence>
<proteinExistence type="predicted"/>
<reference evidence="2 3" key="1">
    <citation type="submission" date="2019-10" db="EMBL/GenBank/DDBJ databases">
        <title>Two novel species isolated from a subtropical stream in China.</title>
        <authorList>
            <person name="Lu H."/>
        </authorList>
    </citation>
    <scope>NUCLEOTIDE SEQUENCE [LARGE SCALE GENOMIC DNA]</scope>
    <source>
        <strain evidence="2 3">FT29W</strain>
    </source>
</reference>
<dbReference type="AlphaFoldDB" id="A0A6A7N614"/>
<feature type="signal peptide" evidence="1">
    <location>
        <begin position="1"/>
        <end position="19"/>
    </location>
</feature>
<keyword evidence="3" id="KW-1185">Reference proteome</keyword>
<evidence type="ECO:0000313" key="2">
    <source>
        <dbReference type="EMBL" id="MQA40361.1"/>
    </source>
</evidence>
<sequence length="257" mass="28395">MHIALSLILLSSVSSSVMAQAETDLPLTEATQQVNVASSRDPDWKPYRKMLDGIDAFDRYHSLAPQAQLKFILRPQQPQLATADLKLRIVGDNVSVEIPIAADMTFSVPRDDSAAKDDADLRLSAKKGLFRWRPDIHSAGIPPGTRRLGDLRLECEVRWAVDKFDASLIKLAYLVPLGGVCHTSRSRVFYSTNAPITGATLVSGSRRERLPAERLDAKDRARYAPPLHDQSWPDDTLVEFELTVPNNATKADAVSLP</sequence>
<comment type="caution">
    <text evidence="2">The sequence shown here is derived from an EMBL/GenBank/DDBJ whole genome shotgun (WGS) entry which is preliminary data.</text>
</comment>
<dbReference type="Proteomes" id="UP000440498">
    <property type="component" value="Unassembled WGS sequence"/>
</dbReference>
<organism evidence="2 3">
    <name type="scientific">Rugamonas aquatica</name>
    <dbReference type="NCBI Taxonomy" id="2743357"/>
    <lineage>
        <taxon>Bacteria</taxon>
        <taxon>Pseudomonadati</taxon>
        <taxon>Pseudomonadota</taxon>
        <taxon>Betaproteobacteria</taxon>
        <taxon>Burkholderiales</taxon>
        <taxon>Oxalobacteraceae</taxon>
        <taxon>Telluria group</taxon>
        <taxon>Rugamonas</taxon>
    </lineage>
</organism>
<dbReference type="RefSeq" id="WP_152839566.1">
    <property type="nucleotide sequence ID" value="NZ_WHUG01000008.1"/>
</dbReference>
<feature type="chain" id="PRO_5025378773" evidence="1">
    <location>
        <begin position="20"/>
        <end position="257"/>
    </location>
</feature>
<evidence type="ECO:0000313" key="3">
    <source>
        <dbReference type="Proteomes" id="UP000440498"/>
    </source>
</evidence>